<protein>
    <submittedName>
        <fullName evidence="3">PKD domain-containing protein</fullName>
    </submittedName>
</protein>
<comment type="caution">
    <text evidence="3">The sequence shown here is derived from an EMBL/GenBank/DDBJ whole genome shotgun (WGS) entry which is preliminary data.</text>
</comment>
<dbReference type="Gene3D" id="2.60.40.10">
    <property type="entry name" value="Immunoglobulins"/>
    <property type="match status" value="1"/>
</dbReference>
<dbReference type="InterPro" id="IPR022409">
    <property type="entry name" value="PKD/Chitinase_dom"/>
</dbReference>
<reference evidence="3 4" key="1">
    <citation type="submission" date="2024-05" db="EMBL/GenBank/DDBJ databases">
        <authorList>
            <person name="Zhao H."/>
            <person name="Xu Y."/>
            <person name="Lin S."/>
            <person name="Spain J.C."/>
            <person name="Zhou N.-Y."/>
        </authorList>
    </citation>
    <scope>NUCLEOTIDE SEQUENCE [LARGE SCALE GENOMIC DNA]</scope>
    <source>
        <strain evidence="3 4">NEAU-NG30</strain>
    </source>
</reference>
<keyword evidence="1" id="KW-0732">Signal</keyword>
<name>A0ABV0LSP6_9PSEU</name>
<feature type="chain" id="PRO_5045294980" evidence="1">
    <location>
        <begin position="32"/>
        <end position="496"/>
    </location>
</feature>
<evidence type="ECO:0000313" key="4">
    <source>
        <dbReference type="Proteomes" id="UP001440984"/>
    </source>
</evidence>
<dbReference type="RefSeq" id="WP_348956410.1">
    <property type="nucleotide sequence ID" value="NZ_JBDZYD010000019.1"/>
</dbReference>
<organism evidence="3 4">
    <name type="scientific">Amycolatopsis melonis</name>
    <dbReference type="NCBI Taxonomy" id="3156488"/>
    <lineage>
        <taxon>Bacteria</taxon>
        <taxon>Bacillati</taxon>
        <taxon>Actinomycetota</taxon>
        <taxon>Actinomycetes</taxon>
        <taxon>Pseudonocardiales</taxon>
        <taxon>Pseudonocardiaceae</taxon>
        <taxon>Amycolatopsis</taxon>
    </lineage>
</organism>
<dbReference type="Pfam" id="PF18911">
    <property type="entry name" value="PKD_4"/>
    <property type="match status" value="1"/>
</dbReference>
<gene>
    <name evidence="3" type="ORF">ABJI51_40130</name>
</gene>
<dbReference type="SUPFAM" id="SSF49299">
    <property type="entry name" value="PKD domain"/>
    <property type="match status" value="1"/>
</dbReference>
<feature type="signal peptide" evidence="1">
    <location>
        <begin position="1"/>
        <end position="31"/>
    </location>
</feature>
<dbReference type="EMBL" id="JBDZYD010000019">
    <property type="protein sequence ID" value="MEQ0565324.1"/>
    <property type="molecule type" value="Genomic_DNA"/>
</dbReference>
<accession>A0ABV0LSP6</accession>
<proteinExistence type="predicted"/>
<dbReference type="Proteomes" id="UP001440984">
    <property type="component" value="Unassembled WGS sequence"/>
</dbReference>
<keyword evidence="4" id="KW-1185">Reference proteome</keyword>
<sequence>MLLSLRSRGRIALTAVLTAVLALLVPGVAHAEAPSNDDFDHSTAITALPFTTQQDTSEATLAPDDPLWCQLYDVRGSVWFHYTATADGYLRASTKGSDRQMIVAANTGTRGDLRGVDNACDSGANGTMTFRATAGTTYYFMVSGYDVPGGALSFSLDSVAPAANDAFAAAQPVPALPFTAQPDFSVASFETDEPESTCVYDETVPSVWYSYTNPGPAKSVTAKVSGSGSDVTVYTGAVLPELKQVTCQDSSSWSPKAFRAETGTTYYVRVTGPARAYEPVTLTLDDAPALQPSVYQSPSSPSVYDTVSFSAESWNDIDKPMTVAWDFGDGATAPATTQSVSHRYAKDGTYTLTAHATSPDGRTATVTRQVTVLTHDVGIAKFTVPTSAREGESKPISVDVSNTRYTETATVVLTKHDGTFWREVGRLTLQVPARPTRTVRFPFSYTFTPDDAAVGKVAFRAELRLDYPVTDARPMDNEVIAIATTVNPRGTHVVAV</sequence>
<dbReference type="InterPro" id="IPR035986">
    <property type="entry name" value="PKD_dom_sf"/>
</dbReference>
<feature type="domain" description="PKD" evidence="2">
    <location>
        <begin position="290"/>
        <end position="372"/>
    </location>
</feature>
<dbReference type="SMART" id="SM00089">
    <property type="entry name" value="PKD"/>
    <property type="match status" value="1"/>
</dbReference>
<evidence type="ECO:0000259" key="2">
    <source>
        <dbReference type="PROSITE" id="PS50093"/>
    </source>
</evidence>
<evidence type="ECO:0000313" key="3">
    <source>
        <dbReference type="EMBL" id="MEQ0565324.1"/>
    </source>
</evidence>
<dbReference type="CDD" id="cd00146">
    <property type="entry name" value="PKD"/>
    <property type="match status" value="1"/>
</dbReference>
<dbReference type="InterPro" id="IPR013783">
    <property type="entry name" value="Ig-like_fold"/>
</dbReference>
<evidence type="ECO:0000256" key="1">
    <source>
        <dbReference type="SAM" id="SignalP"/>
    </source>
</evidence>
<dbReference type="PROSITE" id="PS50093">
    <property type="entry name" value="PKD"/>
    <property type="match status" value="1"/>
</dbReference>
<dbReference type="InterPro" id="IPR000601">
    <property type="entry name" value="PKD_dom"/>
</dbReference>